<dbReference type="PANTHER" id="PTHR12463">
    <property type="entry name" value="OXYGENASE-RELATED"/>
    <property type="match status" value="1"/>
</dbReference>
<evidence type="ECO:0000256" key="1">
    <source>
        <dbReference type="ARBA" id="ARBA00001954"/>
    </source>
</evidence>
<dbReference type="AlphaFoldDB" id="A0AAN9A0L0"/>
<evidence type="ECO:0000313" key="3">
    <source>
        <dbReference type="Proteomes" id="UP001381693"/>
    </source>
</evidence>
<dbReference type="GO" id="GO:0032451">
    <property type="term" value="F:demethylase activity"/>
    <property type="evidence" value="ECO:0007669"/>
    <property type="project" value="TreeGrafter"/>
</dbReference>
<accession>A0AAN9A0L0</accession>
<dbReference type="GO" id="GO:0070988">
    <property type="term" value="P:demethylation"/>
    <property type="evidence" value="ECO:0007669"/>
    <property type="project" value="InterPro"/>
</dbReference>
<keyword evidence="3" id="KW-1185">Reference proteome</keyword>
<organism evidence="2 3">
    <name type="scientific">Halocaridina rubra</name>
    <name type="common">Hawaiian red shrimp</name>
    <dbReference type="NCBI Taxonomy" id="373956"/>
    <lineage>
        <taxon>Eukaryota</taxon>
        <taxon>Metazoa</taxon>
        <taxon>Ecdysozoa</taxon>
        <taxon>Arthropoda</taxon>
        <taxon>Crustacea</taxon>
        <taxon>Multicrustacea</taxon>
        <taxon>Malacostraca</taxon>
        <taxon>Eumalacostraca</taxon>
        <taxon>Eucarida</taxon>
        <taxon>Decapoda</taxon>
        <taxon>Pleocyemata</taxon>
        <taxon>Caridea</taxon>
        <taxon>Atyoidea</taxon>
        <taxon>Atyidae</taxon>
        <taxon>Halocaridina</taxon>
    </lineage>
</organism>
<dbReference type="InterPro" id="IPR032857">
    <property type="entry name" value="ALKBH4"/>
</dbReference>
<dbReference type="SUPFAM" id="SSF51197">
    <property type="entry name" value="Clavaminate synthase-like"/>
    <property type="match status" value="1"/>
</dbReference>
<dbReference type="GO" id="GO:0016491">
    <property type="term" value="F:oxidoreductase activity"/>
    <property type="evidence" value="ECO:0007669"/>
    <property type="project" value="TreeGrafter"/>
</dbReference>
<evidence type="ECO:0000313" key="2">
    <source>
        <dbReference type="EMBL" id="KAK7070673.1"/>
    </source>
</evidence>
<dbReference type="Proteomes" id="UP001381693">
    <property type="component" value="Unassembled WGS sequence"/>
</dbReference>
<protein>
    <submittedName>
        <fullName evidence="2">Alkbh4p</fullName>
    </submittedName>
</protein>
<dbReference type="Gene3D" id="2.60.120.590">
    <property type="entry name" value="Alpha-ketoglutarate-dependent dioxygenase AlkB-like"/>
    <property type="match status" value="1"/>
</dbReference>
<sequence length="342" mass="39956">MFHPRPCGCKGQRTCLVCEAEYGAPSIADSWITEEDKKKSYVYCPLCHLAWPGWESDGWKSHPHHEGESIKFPGLKIFLDFLTEEEEQQLMIHIDEIPWDLSQSGRRKQNYGPKCNFKKRKVRTENFCGYPACTKFIQDRFKSLDILKNFQTVEQCSLEYTVERGASIDPHIDDCWIWGERIPTVNFLADCTLTLKRFSGPKTKYNLQDMKTYPSVVTDKGTVRDKEELAAEMDTLLKSKNEKNHLNSSYVERDAGPLQSVNFVRLPMPRRSLLVFYGPPRYEWEHGILREDIKSRRVCITYRELTPTYLSYGPNAEVGEQILKVSEEFWDHVKFYNLDVNR</sequence>
<proteinExistence type="predicted"/>
<name>A0AAN9A0L0_HALRR</name>
<gene>
    <name evidence="2" type="primary">ALKBH4</name>
    <name evidence="2" type="ORF">SK128_014209</name>
</gene>
<comment type="caution">
    <text evidence="2">The sequence shown here is derived from an EMBL/GenBank/DDBJ whole genome shotgun (WGS) entry which is preliminary data.</text>
</comment>
<reference evidence="2 3" key="1">
    <citation type="submission" date="2023-11" db="EMBL/GenBank/DDBJ databases">
        <title>Halocaridina rubra genome assembly.</title>
        <authorList>
            <person name="Smith C."/>
        </authorList>
    </citation>
    <scope>NUCLEOTIDE SEQUENCE [LARGE SCALE GENOMIC DNA]</scope>
    <source>
        <strain evidence="2">EP-1</strain>
        <tissue evidence="2">Whole</tissue>
    </source>
</reference>
<dbReference type="EMBL" id="JAXCGZ010015268">
    <property type="protein sequence ID" value="KAK7070673.1"/>
    <property type="molecule type" value="Genomic_DNA"/>
</dbReference>
<dbReference type="PANTHER" id="PTHR12463:SF0">
    <property type="entry name" value="ALPHA-KETOGLUTARATE-DEPENDENT DIOXYGENASE ALKB HOMOLOG 4"/>
    <property type="match status" value="1"/>
</dbReference>
<comment type="cofactor">
    <cofactor evidence="1">
        <name>Fe(2+)</name>
        <dbReference type="ChEBI" id="CHEBI:29033"/>
    </cofactor>
</comment>
<dbReference type="InterPro" id="IPR037151">
    <property type="entry name" value="AlkB-like_sf"/>
</dbReference>